<reference evidence="1 2" key="1">
    <citation type="submission" date="2021-06" db="EMBL/GenBank/DDBJ databases">
        <title>Caerostris extrusa draft genome.</title>
        <authorList>
            <person name="Kono N."/>
            <person name="Arakawa K."/>
        </authorList>
    </citation>
    <scope>NUCLEOTIDE SEQUENCE [LARGE SCALE GENOMIC DNA]</scope>
</reference>
<dbReference type="AlphaFoldDB" id="A0AAV4XY69"/>
<comment type="caution">
    <text evidence="1">The sequence shown here is derived from an EMBL/GenBank/DDBJ whole genome shotgun (WGS) entry which is preliminary data.</text>
</comment>
<gene>
    <name evidence="1" type="ORF">CEXT_29491</name>
</gene>
<dbReference type="EMBL" id="BPLR01018387">
    <property type="protein sequence ID" value="GIY99140.1"/>
    <property type="molecule type" value="Genomic_DNA"/>
</dbReference>
<accession>A0AAV4XY69</accession>
<keyword evidence="2" id="KW-1185">Reference proteome</keyword>
<evidence type="ECO:0000313" key="1">
    <source>
        <dbReference type="EMBL" id="GIY99140.1"/>
    </source>
</evidence>
<dbReference type="Proteomes" id="UP001054945">
    <property type="component" value="Unassembled WGS sequence"/>
</dbReference>
<name>A0AAV4XY69_CAEEX</name>
<protein>
    <submittedName>
        <fullName evidence="1">Uncharacterized protein</fullName>
    </submittedName>
</protein>
<sequence length="92" mass="10323">MKGGKERLPTIRLQSRDLPIGGATPELTSFHFGVVKIWKKLSTHPQSLRRDFDIEDTCIAGRTSGARFQEDEVERLMARMNACLSFLLVCSG</sequence>
<proteinExistence type="predicted"/>
<organism evidence="1 2">
    <name type="scientific">Caerostris extrusa</name>
    <name type="common">Bark spider</name>
    <name type="synonym">Caerostris bankana</name>
    <dbReference type="NCBI Taxonomy" id="172846"/>
    <lineage>
        <taxon>Eukaryota</taxon>
        <taxon>Metazoa</taxon>
        <taxon>Ecdysozoa</taxon>
        <taxon>Arthropoda</taxon>
        <taxon>Chelicerata</taxon>
        <taxon>Arachnida</taxon>
        <taxon>Araneae</taxon>
        <taxon>Araneomorphae</taxon>
        <taxon>Entelegynae</taxon>
        <taxon>Araneoidea</taxon>
        <taxon>Araneidae</taxon>
        <taxon>Caerostris</taxon>
    </lineage>
</organism>
<evidence type="ECO:0000313" key="2">
    <source>
        <dbReference type="Proteomes" id="UP001054945"/>
    </source>
</evidence>